<protein>
    <submittedName>
        <fullName evidence="11">GPI transamidase component PIG-S</fullName>
    </submittedName>
</protein>
<reference evidence="11" key="1">
    <citation type="submission" date="2023-03" db="EMBL/GenBank/DDBJ databases">
        <authorList>
            <person name="Steffen K."/>
            <person name="Cardenas P."/>
        </authorList>
    </citation>
    <scope>NUCLEOTIDE SEQUENCE</scope>
</reference>
<name>A0AA35THU3_GEOBA</name>
<evidence type="ECO:0000256" key="1">
    <source>
        <dbReference type="ARBA" id="ARBA00004477"/>
    </source>
</evidence>
<keyword evidence="4" id="KW-0337">GPI-anchor biosynthesis</keyword>
<evidence type="ECO:0000256" key="8">
    <source>
        <dbReference type="ARBA" id="ARBA00023136"/>
    </source>
</evidence>
<dbReference type="PANTHER" id="PTHR21072:SF13">
    <property type="entry name" value="GPI TRANSAMIDASE COMPONENT PIG-S"/>
    <property type="match status" value="1"/>
</dbReference>
<proteinExistence type="inferred from homology"/>
<feature type="transmembrane region" description="Helical" evidence="10">
    <location>
        <begin position="24"/>
        <end position="42"/>
    </location>
</feature>
<dbReference type="GO" id="GO:0042765">
    <property type="term" value="C:GPI-anchor transamidase complex"/>
    <property type="evidence" value="ECO:0007669"/>
    <property type="project" value="InterPro"/>
</dbReference>
<sequence>MVQEVQRKEEEGAVEGREKWRQNISSLSVLTVAVLVGLPLWWKTTEVYRSPLPYSDIQNLAGQQAPPSLVYTISVLVLTEEETMAASFLSNLQTELANHTVRAGEAEVTLAFLVQPLELGVSTTRYIPLLL</sequence>
<evidence type="ECO:0000256" key="5">
    <source>
        <dbReference type="ARBA" id="ARBA00022692"/>
    </source>
</evidence>
<dbReference type="AlphaFoldDB" id="A0AA35THU3"/>
<dbReference type="Proteomes" id="UP001174909">
    <property type="component" value="Unassembled WGS sequence"/>
</dbReference>
<gene>
    <name evidence="11" type="ORF">GBAR_LOCUS26095</name>
</gene>
<comment type="subcellular location">
    <subcellularLocation>
        <location evidence="1">Endoplasmic reticulum membrane</location>
        <topology evidence="1">Multi-pass membrane protein</topology>
    </subcellularLocation>
</comment>
<evidence type="ECO:0000256" key="6">
    <source>
        <dbReference type="ARBA" id="ARBA00022824"/>
    </source>
</evidence>
<keyword evidence="7 10" id="KW-1133">Transmembrane helix</keyword>
<keyword evidence="6" id="KW-0256">Endoplasmic reticulum</keyword>
<evidence type="ECO:0000256" key="3">
    <source>
        <dbReference type="ARBA" id="ARBA00005316"/>
    </source>
</evidence>
<organism evidence="11 12">
    <name type="scientific">Geodia barretti</name>
    <name type="common">Barrett's horny sponge</name>
    <dbReference type="NCBI Taxonomy" id="519541"/>
    <lineage>
        <taxon>Eukaryota</taxon>
        <taxon>Metazoa</taxon>
        <taxon>Porifera</taxon>
        <taxon>Demospongiae</taxon>
        <taxon>Heteroscleromorpha</taxon>
        <taxon>Tetractinellida</taxon>
        <taxon>Astrophorina</taxon>
        <taxon>Geodiidae</taxon>
        <taxon>Geodia</taxon>
    </lineage>
</organism>
<dbReference type="GO" id="GO:0016255">
    <property type="term" value="P:attachment of GPI anchor to protein"/>
    <property type="evidence" value="ECO:0007669"/>
    <property type="project" value="InterPro"/>
</dbReference>
<evidence type="ECO:0000313" key="12">
    <source>
        <dbReference type="Proteomes" id="UP001174909"/>
    </source>
</evidence>
<keyword evidence="5 10" id="KW-0812">Transmembrane</keyword>
<evidence type="ECO:0000256" key="4">
    <source>
        <dbReference type="ARBA" id="ARBA00022502"/>
    </source>
</evidence>
<comment type="similarity">
    <text evidence="3">Belongs to the PIGS family.</text>
</comment>
<evidence type="ECO:0000256" key="7">
    <source>
        <dbReference type="ARBA" id="ARBA00022989"/>
    </source>
</evidence>
<dbReference type="GO" id="GO:0006506">
    <property type="term" value="P:GPI anchor biosynthetic process"/>
    <property type="evidence" value="ECO:0007669"/>
    <property type="project" value="UniProtKB-KW"/>
</dbReference>
<dbReference type="Pfam" id="PF10510">
    <property type="entry name" value="PIG-S"/>
    <property type="match status" value="1"/>
</dbReference>
<accession>A0AA35THU3</accession>
<dbReference type="InterPro" id="IPR019540">
    <property type="entry name" value="PtdIno-glycan_biosynth_class_S"/>
</dbReference>
<keyword evidence="12" id="KW-1185">Reference proteome</keyword>
<dbReference type="PANTHER" id="PTHR21072">
    <property type="entry name" value="GPI TRANSAMIDASE COMPONENT PIG-S"/>
    <property type="match status" value="1"/>
</dbReference>
<keyword evidence="9" id="KW-0325">Glycoprotein</keyword>
<evidence type="ECO:0000313" key="11">
    <source>
        <dbReference type="EMBL" id="CAI8047226.1"/>
    </source>
</evidence>
<comment type="pathway">
    <text evidence="2">Glycolipid biosynthesis; glycosylphosphatidylinositol-anchor biosynthesis.</text>
</comment>
<keyword evidence="8 10" id="KW-0472">Membrane</keyword>
<comment type="caution">
    <text evidence="11">The sequence shown here is derived from an EMBL/GenBank/DDBJ whole genome shotgun (WGS) entry which is preliminary data.</text>
</comment>
<evidence type="ECO:0000256" key="2">
    <source>
        <dbReference type="ARBA" id="ARBA00004687"/>
    </source>
</evidence>
<evidence type="ECO:0000256" key="10">
    <source>
        <dbReference type="SAM" id="Phobius"/>
    </source>
</evidence>
<dbReference type="EMBL" id="CASHTH010003622">
    <property type="protein sequence ID" value="CAI8047226.1"/>
    <property type="molecule type" value="Genomic_DNA"/>
</dbReference>
<evidence type="ECO:0000256" key="9">
    <source>
        <dbReference type="ARBA" id="ARBA00023180"/>
    </source>
</evidence>